<comment type="caution">
    <text evidence="3">The sequence shown here is derived from an EMBL/GenBank/DDBJ whole genome shotgun (WGS) entry which is preliminary data.</text>
</comment>
<evidence type="ECO:0000256" key="1">
    <source>
        <dbReference type="SAM" id="Phobius"/>
    </source>
</evidence>
<gene>
    <name evidence="3" type="ORF">EpCFBP13511_22425</name>
    <name evidence="2" type="ORF">IFT93_22345</name>
</gene>
<dbReference type="AlphaFoldDB" id="A0A4U3EUW5"/>
<dbReference type="InterPro" id="IPR008473">
    <property type="entry name" value="Phage_holin_3_7"/>
</dbReference>
<organism evidence="3 4">
    <name type="scientific">Erwinia persicina</name>
    <dbReference type="NCBI Taxonomy" id="55211"/>
    <lineage>
        <taxon>Bacteria</taxon>
        <taxon>Pseudomonadati</taxon>
        <taxon>Pseudomonadota</taxon>
        <taxon>Gammaproteobacteria</taxon>
        <taxon>Enterobacterales</taxon>
        <taxon>Erwiniaceae</taxon>
        <taxon>Erwinia</taxon>
    </lineage>
</organism>
<protein>
    <submittedName>
        <fullName evidence="3">Phage holin family protein</fullName>
    </submittedName>
</protein>
<keyword evidence="1" id="KW-0812">Transmembrane</keyword>
<sequence length="101" mass="11445">MSLTLHHLLIYVNAAACAVVALRLFLFRLSYQPKNIIQGIFIYLFIISYSDVTIRTLTGNYTYSGLSEVIINLLLCVISCLRKERLFSELSIKNNVVTGKN</sequence>
<keyword evidence="1" id="KW-1133">Transmembrane helix</keyword>
<dbReference type="EMBL" id="QGAC01000035">
    <property type="protein sequence ID" value="TKJ83626.1"/>
    <property type="molecule type" value="Genomic_DNA"/>
</dbReference>
<proteinExistence type="predicted"/>
<dbReference type="RefSeq" id="WP_137270113.1">
    <property type="nucleotide sequence ID" value="NZ_JACYMQ010000020.1"/>
</dbReference>
<evidence type="ECO:0000313" key="3">
    <source>
        <dbReference type="EMBL" id="TKJ83626.1"/>
    </source>
</evidence>
<evidence type="ECO:0000313" key="5">
    <source>
        <dbReference type="Proteomes" id="UP000661012"/>
    </source>
</evidence>
<dbReference type="Proteomes" id="UP000306393">
    <property type="component" value="Unassembled WGS sequence"/>
</dbReference>
<keyword evidence="5" id="KW-1185">Reference proteome</keyword>
<evidence type="ECO:0000313" key="2">
    <source>
        <dbReference type="EMBL" id="MBD8109106.1"/>
    </source>
</evidence>
<name>A0A4U3EUW5_9GAMM</name>
<accession>A0A4U3EUW5</accession>
<dbReference type="Pfam" id="PF05449">
    <property type="entry name" value="Phage_holin_3_7"/>
    <property type="match status" value="1"/>
</dbReference>
<dbReference type="Proteomes" id="UP000661012">
    <property type="component" value="Unassembled WGS sequence"/>
</dbReference>
<keyword evidence="1" id="KW-0472">Membrane</keyword>
<feature type="transmembrane region" description="Helical" evidence="1">
    <location>
        <begin position="39"/>
        <end position="57"/>
    </location>
</feature>
<feature type="transmembrane region" description="Helical" evidence="1">
    <location>
        <begin position="6"/>
        <end position="27"/>
    </location>
</feature>
<reference evidence="2 5" key="2">
    <citation type="journal article" date="2020" name="FEMS Microbiol. Ecol.">
        <title>Temporal dynamics of bacterial communities during seed development and maturation.</title>
        <authorList>
            <person name="Chesneau G."/>
            <person name="Torres-Cortes G."/>
            <person name="Briand M."/>
            <person name="Darrasse A."/>
            <person name="Preveaux A."/>
            <person name="Marais C."/>
            <person name="Jacques M.A."/>
            <person name="Shade A."/>
            <person name="Barret M."/>
        </authorList>
    </citation>
    <scope>NUCLEOTIDE SEQUENCE [LARGE SCALE GENOMIC DNA]</scope>
    <source>
        <strain evidence="2 5">CFBP13732</strain>
    </source>
</reference>
<reference evidence="3 4" key="1">
    <citation type="journal article" date="2019" name="Sci. Rep.">
        <title>Differences in resource use lead to coexistence of seed-transmitted microbial populations.</title>
        <authorList>
            <person name="Torres-Cortes G."/>
            <person name="Garcia B.J."/>
            <person name="Compant S."/>
            <person name="Rezki S."/>
            <person name="Jones P."/>
            <person name="Preveaux A."/>
            <person name="Briand M."/>
            <person name="Roulet A."/>
            <person name="Bouchez O."/>
            <person name="Jacobson D."/>
            <person name="Barret M."/>
        </authorList>
    </citation>
    <scope>NUCLEOTIDE SEQUENCE [LARGE SCALE GENOMIC DNA]</scope>
    <source>
        <strain evidence="3 4">CFBP13511</strain>
    </source>
</reference>
<evidence type="ECO:0000313" key="4">
    <source>
        <dbReference type="Proteomes" id="UP000306393"/>
    </source>
</evidence>
<dbReference type="EMBL" id="JACYNN010000034">
    <property type="protein sequence ID" value="MBD8109106.1"/>
    <property type="molecule type" value="Genomic_DNA"/>
</dbReference>